<keyword evidence="1" id="KW-0732">Signal</keyword>
<dbReference type="AlphaFoldDB" id="A0AAD9QUJ0"/>
<protein>
    <submittedName>
        <fullName evidence="2">Uncharacterized protein</fullName>
    </submittedName>
</protein>
<comment type="caution">
    <text evidence="2">The sequence shown here is derived from an EMBL/GenBank/DDBJ whole genome shotgun (WGS) entry which is preliminary data.</text>
</comment>
<dbReference type="EMBL" id="JARQWQ010000014">
    <property type="protein sequence ID" value="KAK2567671.1"/>
    <property type="molecule type" value="Genomic_DNA"/>
</dbReference>
<feature type="signal peptide" evidence="1">
    <location>
        <begin position="1"/>
        <end position="19"/>
    </location>
</feature>
<evidence type="ECO:0000313" key="2">
    <source>
        <dbReference type="EMBL" id="KAK2567671.1"/>
    </source>
</evidence>
<reference evidence="2" key="2">
    <citation type="journal article" date="2023" name="Science">
        <title>Genomic signatures of disease resistance in endangered staghorn corals.</title>
        <authorList>
            <person name="Vollmer S.V."/>
            <person name="Selwyn J.D."/>
            <person name="Despard B.A."/>
            <person name="Roesel C.L."/>
        </authorList>
    </citation>
    <scope>NUCLEOTIDE SEQUENCE</scope>
    <source>
        <strain evidence="2">K2</strain>
    </source>
</reference>
<evidence type="ECO:0000313" key="3">
    <source>
        <dbReference type="Proteomes" id="UP001249851"/>
    </source>
</evidence>
<accession>A0AAD9QUJ0</accession>
<evidence type="ECO:0000256" key="1">
    <source>
        <dbReference type="SAM" id="SignalP"/>
    </source>
</evidence>
<gene>
    <name evidence="2" type="ORF">P5673_008527</name>
</gene>
<name>A0AAD9QUJ0_ACRCE</name>
<reference evidence="2" key="1">
    <citation type="journal article" date="2023" name="G3 (Bethesda)">
        <title>Whole genome assembly and annotation of the endangered Caribbean coral Acropora cervicornis.</title>
        <authorList>
            <person name="Selwyn J.D."/>
            <person name="Vollmer S.V."/>
        </authorList>
    </citation>
    <scope>NUCLEOTIDE SEQUENCE</scope>
    <source>
        <strain evidence="2">K2</strain>
    </source>
</reference>
<keyword evidence="3" id="KW-1185">Reference proteome</keyword>
<sequence>MEVLLKSILLFLYFQTAFCCEEATSWDQLRVDKRKHLGPAGNKILAAQIKRSANYPTKYNQPPWLPTDDGRVALTAYFRNPKKICVCKPKCKQRMRKKPPIGDRLWIQMADFRFSKKVMVSPLNRNQLTDTPWIEGTCIRAMGLHYHYNISIGFDCDKALPFFLLFCPQSKSLIGFGWGGPFHVSSDEWEKPSPLVFGFSQTFQQP</sequence>
<feature type="chain" id="PRO_5042192416" evidence="1">
    <location>
        <begin position="20"/>
        <end position="206"/>
    </location>
</feature>
<dbReference type="Proteomes" id="UP001249851">
    <property type="component" value="Unassembled WGS sequence"/>
</dbReference>
<organism evidence="2 3">
    <name type="scientific">Acropora cervicornis</name>
    <name type="common">Staghorn coral</name>
    <dbReference type="NCBI Taxonomy" id="6130"/>
    <lineage>
        <taxon>Eukaryota</taxon>
        <taxon>Metazoa</taxon>
        <taxon>Cnidaria</taxon>
        <taxon>Anthozoa</taxon>
        <taxon>Hexacorallia</taxon>
        <taxon>Scleractinia</taxon>
        <taxon>Astrocoeniina</taxon>
        <taxon>Acroporidae</taxon>
        <taxon>Acropora</taxon>
    </lineage>
</organism>
<proteinExistence type="predicted"/>